<dbReference type="SUPFAM" id="SSF52283">
    <property type="entry name" value="Formate/glycerate dehydrogenase catalytic domain-like"/>
    <property type="match status" value="1"/>
</dbReference>
<protein>
    <submittedName>
        <fullName evidence="5">C-terminal binding protein</fullName>
    </submittedName>
</protein>
<dbReference type="EMBL" id="JBHSJJ010000014">
    <property type="protein sequence ID" value="MFC4873912.1"/>
    <property type="molecule type" value="Genomic_DNA"/>
</dbReference>
<dbReference type="InterPro" id="IPR051638">
    <property type="entry name" value="CTBP_dehydrogenase"/>
</dbReference>
<dbReference type="RefSeq" id="WP_377067246.1">
    <property type="nucleotide sequence ID" value="NZ_JBHSJJ010000014.1"/>
</dbReference>
<dbReference type="InterPro" id="IPR036291">
    <property type="entry name" value="NAD(P)-bd_dom_sf"/>
</dbReference>
<evidence type="ECO:0000313" key="5">
    <source>
        <dbReference type="EMBL" id="MFC4873912.1"/>
    </source>
</evidence>
<evidence type="ECO:0000256" key="2">
    <source>
        <dbReference type="RuleBase" id="RU003719"/>
    </source>
</evidence>
<accession>A0ABV9T5W1</accession>
<dbReference type="PROSITE" id="PS00671">
    <property type="entry name" value="D_2_HYDROXYACID_DH_3"/>
    <property type="match status" value="1"/>
</dbReference>
<dbReference type="PANTHER" id="PTHR46029">
    <property type="entry name" value="C-TERMINAL-BINDING PROTEIN"/>
    <property type="match status" value="1"/>
</dbReference>
<evidence type="ECO:0000259" key="4">
    <source>
        <dbReference type="Pfam" id="PF02826"/>
    </source>
</evidence>
<feature type="domain" description="D-isomer specific 2-hydroxyacid dehydrogenase catalytic" evidence="3">
    <location>
        <begin position="23"/>
        <end position="331"/>
    </location>
</feature>
<comment type="caution">
    <text evidence="5">The sequence shown here is derived from an EMBL/GenBank/DDBJ whole genome shotgun (WGS) entry which is preliminary data.</text>
</comment>
<dbReference type="Proteomes" id="UP001595818">
    <property type="component" value="Unassembled WGS sequence"/>
</dbReference>
<dbReference type="Pfam" id="PF02826">
    <property type="entry name" value="2-Hacid_dh_C"/>
    <property type="match status" value="1"/>
</dbReference>
<dbReference type="PANTHER" id="PTHR46029:SF7">
    <property type="entry name" value="C-TERMINAL-BINDING PROTEIN"/>
    <property type="match status" value="1"/>
</dbReference>
<evidence type="ECO:0000259" key="3">
    <source>
        <dbReference type="Pfam" id="PF00389"/>
    </source>
</evidence>
<keyword evidence="6" id="KW-1185">Reference proteome</keyword>
<dbReference type="CDD" id="cd05299">
    <property type="entry name" value="CtBP_dh"/>
    <property type="match status" value="1"/>
</dbReference>
<dbReference type="InterPro" id="IPR006139">
    <property type="entry name" value="D-isomer_2_OHA_DH_cat_dom"/>
</dbReference>
<dbReference type="PROSITE" id="PS00670">
    <property type="entry name" value="D_2_HYDROXYACID_DH_2"/>
    <property type="match status" value="1"/>
</dbReference>
<sequence>MNKKPKIIITDFINDNLEPEKVLLDGRADIWALDALSEKELQGRVEDADVLIVYHCLRVSQATIRQLKNCKLIVRAGVGIDNVDHPYAASKGIPMVNIPDYGSEDVADSAMSMLLSLMRGTHGLNSRLRADIGPWSFTQVQPLHRLRGCKLGIVGLGRIGTAMALRAKAFGMDVAFYDPYKADGYEKALGIHREENLVTLLSSSDAVSLHCPLTPETQHLINANTLSLMKQGAYLINTARGAVVDTSAIPQALESGQLRGAGIDVLENEPPGKDDMMISAWKNPGHPAHHQLIVNPHAAFYSEEGLMEIRRRSIKAFLDVLEGKSLKNIVNSIESP</sequence>
<evidence type="ECO:0000313" key="6">
    <source>
        <dbReference type="Proteomes" id="UP001595818"/>
    </source>
</evidence>
<feature type="domain" description="D-isomer specific 2-hydroxyacid dehydrogenase NAD-binding" evidence="4">
    <location>
        <begin position="111"/>
        <end position="299"/>
    </location>
</feature>
<comment type="similarity">
    <text evidence="2">Belongs to the D-isomer specific 2-hydroxyacid dehydrogenase family.</text>
</comment>
<organism evidence="5 6">
    <name type="scientific">Negadavirga shengliensis</name>
    <dbReference type="NCBI Taxonomy" id="1389218"/>
    <lineage>
        <taxon>Bacteria</taxon>
        <taxon>Pseudomonadati</taxon>
        <taxon>Bacteroidota</taxon>
        <taxon>Cytophagia</taxon>
        <taxon>Cytophagales</taxon>
        <taxon>Cyclobacteriaceae</taxon>
        <taxon>Negadavirga</taxon>
    </lineage>
</organism>
<dbReference type="InterPro" id="IPR043322">
    <property type="entry name" value="CtBP"/>
</dbReference>
<dbReference type="InterPro" id="IPR006140">
    <property type="entry name" value="D-isomer_DH_NAD-bd"/>
</dbReference>
<dbReference type="Pfam" id="PF00389">
    <property type="entry name" value="2-Hacid_dh"/>
    <property type="match status" value="1"/>
</dbReference>
<dbReference type="InterPro" id="IPR029753">
    <property type="entry name" value="D-isomer_DH_CS"/>
</dbReference>
<reference evidence="6" key="1">
    <citation type="journal article" date="2019" name="Int. J. Syst. Evol. Microbiol.">
        <title>The Global Catalogue of Microorganisms (GCM) 10K type strain sequencing project: providing services to taxonomists for standard genome sequencing and annotation.</title>
        <authorList>
            <consortium name="The Broad Institute Genomics Platform"/>
            <consortium name="The Broad Institute Genome Sequencing Center for Infectious Disease"/>
            <person name="Wu L."/>
            <person name="Ma J."/>
        </authorList>
    </citation>
    <scope>NUCLEOTIDE SEQUENCE [LARGE SCALE GENOMIC DNA]</scope>
    <source>
        <strain evidence="6">CGMCC 4.7466</strain>
    </source>
</reference>
<name>A0ABV9T5W1_9BACT</name>
<keyword evidence="1 2" id="KW-0560">Oxidoreductase</keyword>
<dbReference type="Gene3D" id="3.40.50.720">
    <property type="entry name" value="NAD(P)-binding Rossmann-like Domain"/>
    <property type="match status" value="2"/>
</dbReference>
<gene>
    <name evidence="5" type="ORF">ACFPFU_19565</name>
</gene>
<proteinExistence type="inferred from homology"/>
<evidence type="ECO:0000256" key="1">
    <source>
        <dbReference type="ARBA" id="ARBA00023002"/>
    </source>
</evidence>
<dbReference type="SUPFAM" id="SSF51735">
    <property type="entry name" value="NAD(P)-binding Rossmann-fold domains"/>
    <property type="match status" value="1"/>
</dbReference>